<keyword evidence="3" id="KW-1185">Reference proteome</keyword>
<dbReference type="OrthoDB" id="5396473at2"/>
<evidence type="ECO:0000313" key="2">
    <source>
        <dbReference type="EMBL" id="ABQ25461.1"/>
    </source>
</evidence>
<organism evidence="2 3">
    <name type="scientific">Geotalea uraniireducens (strain Rf4)</name>
    <name type="common">Geobacter uraniireducens</name>
    <dbReference type="NCBI Taxonomy" id="351605"/>
    <lineage>
        <taxon>Bacteria</taxon>
        <taxon>Pseudomonadati</taxon>
        <taxon>Thermodesulfobacteriota</taxon>
        <taxon>Desulfuromonadia</taxon>
        <taxon>Geobacterales</taxon>
        <taxon>Geobacteraceae</taxon>
        <taxon>Geotalea</taxon>
    </lineage>
</organism>
<feature type="chain" id="PRO_5002683346" description="Outer membrane protein beta-barrel domain-containing protein" evidence="1">
    <location>
        <begin position="21"/>
        <end position="275"/>
    </location>
</feature>
<accession>A5GAD2</accession>
<dbReference type="HOGENOM" id="CLU_989589_0_0_7"/>
<name>A5GAD2_GEOUR</name>
<proteinExistence type="predicted"/>
<gene>
    <name evidence="2" type="ordered locus">Gura_1257</name>
</gene>
<sequence>MKLLRLLAILILFTASEASAAQFGGVEEFSVNLSPQYFQWEEFFNGRRLLREQGWLVGAGPLIYLNLLQAEPAGSLLLKGKAEVFGGVVGYTGETQPPNPFPVKTDVGYVGVKGEVDLGWRFTVNKVSFEPFGGVGYRWWLRDLYNSTTVDNSGKLVKVNGYTETWQSVYARAGGQIGYAISDDWRAFCEGGAKYPFYTGNSVDFTETGNLTTKPGGRWSAFAEIGARYRKFKLSAFYEGFRYAQSPVVASSTLRVFQPTSESDLFGFSLGWVFR</sequence>
<dbReference type="InterPro" id="IPR036709">
    <property type="entry name" value="Autotransporte_beta_dom_sf"/>
</dbReference>
<dbReference type="STRING" id="351605.Gura_1257"/>
<dbReference type="RefSeq" id="WP_011938179.1">
    <property type="nucleotide sequence ID" value="NC_009483.1"/>
</dbReference>
<reference evidence="2 3" key="1">
    <citation type="submission" date="2007-05" db="EMBL/GenBank/DDBJ databases">
        <title>Complete sequence of Geobacter uraniireducens Rf4.</title>
        <authorList>
            <consortium name="US DOE Joint Genome Institute"/>
            <person name="Copeland A."/>
            <person name="Lucas S."/>
            <person name="Lapidus A."/>
            <person name="Barry K."/>
            <person name="Detter J.C."/>
            <person name="Glavina del Rio T."/>
            <person name="Hammon N."/>
            <person name="Israni S."/>
            <person name="Dalin E."/>
            <person name="Tice H."/>
            <person name="Pitluck S."/>
            <person name="Chertkov O."/>
            <person name="Brettin T."/>
            <person name="Bruce D."/>
            <person name="Han C."/>
            <person name="Schmutz J."/>
            <person name="Larimer F."/>
            <person name="Land M."/>
            <person name="Hauser L."/>
            <person name="Kyrpides N."/>
            <person name="Mikhailova N."/>
            <person name="Shelobolina E."/>
            <person name="Aklujkar M."/>
            <person name="Lovley D."/>
            <person name="Richardson P."/>
        </authorList>
    </citation>
    <scope>NUCLEOTIDE SEQUENCE [LARGE SCALE GENOMIC DNA]</scope>
    <source>
        <strain evidence="2 3">Rf4</strain>
    </source>
</reference>
<dbReference type="Proteomes" id="UP000006695">
    <property type="component" value="Chromosome"/>
</dbReference>
<dbReference type="KEGG" id="gur:Gura_1257"/>
<keyword evidence="1" id="KW-0732">Signal</keyword>
<dbReference type="EMBL" id="CP000698">
    <property type="protein sequence ID" value="ABQ25461.1"/>
    <property type="molecule type" value="Genomic_DNA"/>
</dbReference>
<protein>
    <recommendedName>
        <fullName evidence="4">Outer membrane protein beta-barrel domain-containing protein</fullName>
    </recommendedName>
</protein>
<evidence type="ECO:0000313" key="3">
    <source>
        <dbReference type="Proteomes" id="UP000006695"/>
    </source>
</evidence>
<evidence type="ECO:0008006" key="4">
    <source>
        <dbReference type="Google" id="ProtNLM"/>
    </source>
</evidence>
<feature type="signal peptide" evidence="1">
    <location>
        <begin position="1"/>
        <end position="20"/>
    </location>
</feature>
<dbReference type="AlphaFoldDB" id="A5GAD2"/>
<dbReference type="SUPFAM" id="SSF103515">
    <property type="entry name" value="Autotransporter"/>
    <property type="match status" value="1"/>
</dbReference>
<evidence type="ECO:0000256" key="1">
    <source>
        <dbReference type="SAM" id="SignalP"/>
    </source>
</evidence>